<evidence type="ECO:0000313" key="1">
    <source>
        <dbReference type="EMBL" id="MDO7875600.1"/>
    </source>
</evidence>
<proteinExistence type="predicted"/>
<comment type="caution">
    <text evidence="1">The sequence shown here is derived from an EMBL/GenBank/DDBJ whole genome shotgun (WGS) entry which is preliminary data.</text>
</comment>
<dbReference type="EMBL" id="JAUQSY010000007">
    <property type="protein sequence ID" value="MDO7875600.1"/>
    <property type="molecule type" value="Genomic_DNA"/>
</dbReference>
<reference evidence="1" key="1">
    <citation type="submission" date="2023-07" db="EMBL/GenBank/DDBJ databases">
        <authorList>
            <person name="Kim M.K."/>
        </authorList>
    </citation>
    <scope>NUCLEOTIDE SEQUENCE</scope>
    <source>
        <strain evidence="1">ASUV-10-1</strain>
    </source>
</reference>
<sequence>MMTFYRCFLRLAGLVGLVVLLVLPALPGRAQLATWQPSVLIESVGNGNSHITAVAPAPNGDLYVAGNVSGSARLGNRNYSSTGGSDGFVARYQPGTNTVVWLLPLTGTTDEQVAQLVVSGSSLYLTGQFSSSSLTVGSRTLANTYVPGSSTFDGFALKLTDEGLQARTEWLYQLGGPENESVSALAVAGITVYLGGHFSSPALNLGAAAVLSNPTSLSTNPTTNGFVLALEDAGTAATLRWALPVGGDGLEDVKVLAVSGPTVYVGGEYSPLGNSVATFGTLPLPVSGSLHGYVGKITDGGTQGVAQWVEPLSNGQFTNLYALAASGSTVYVGGTYYGTAFALGPDVLPYLSRSEIYVAQLNDAGAQPYWAWARAAAGAGYDHVYALAADAQGVYLAGQFNSPTLAFGPVTLSNSSTVPGSTDDLFISYLSAGGTFGATQQVGGPGNAALGALTLANGLLHVGGSFNEVATFGTQSYTAPNGGYTSFAGTVAARVLGTASATALPGLTLAPNPAHGRAALHLPAGTGATPFIISILDGLGRVMQRREVAATASGQTTPLELAGLAPGVYAVRVQQGPAQAVQRLVVE</sequence>
<dbReference type="RefSeq" id="WP_305006910.1">
    <property type="nucleotide sequence ID" value="NZ_JAUQSY010000007.1"/>
</dbReference>
<dbReference type="InterPro" id="IPR026444">
    <property type="entry name" value="Secre_tail"/>
</dbReference>
<protein>
    <submittedName>
        <fullName evidence="1">T9SS type A sorting domain-containing protein</fullName>
    </submittedName>
</protein>
<dbReference type="Proteomes" id="UP001176429">
    <property type="component" value="Unassembled WGS sequence"/>
</dbReference>
<name>A0ABT9BBF2_9BACT</name>
<evidence type="ECO:0000313" key="2">
    <source>
        <dbReference type="Proteomes" id="UP001176429"/>
    </source>
</evidence>
<organism evidence="1 2">
    <name type="scientific">Hymenobacter aranciens</name>
    <dbReference type="NCBI Taxonomy" id="3063996"/>
    <lineage>
        <taxon>Bacteria</taxon>
        <taxon>Pseudomonadati</taxon>
        <taxon>Bacteroidota</taxon>
        <taxon>Cytophagia</taxon>
        <taxon>Cytophagales</taxon>
        <taxon>Hymenobacteraceae</taxon>
        <taxon>Hymenobacter</taxon>
    </lineage>
</organism>
<accession>A0ABT9BBF2</accession>
<keyword evidence="2" id="KW-1185">Reference proteome</keyword>
<dbReference type="NCBIfam" id="TIGR04183">
    <property type="entry name" value="Por_Secre_tail"/>
    <property type="match status" value="1"/>
</dbReference>
<gene>
    <name evidence="1" type="ORF">Q5H93_12725</name>
</gene>